<dbReference type="AlphaFoldDB" id="A0A6J4L357"/>
<feature type="compositionally biased region" description="Basic and acidic residues" evidence="1">
    <location>
        <begin position="46"/>
        <end position="55"/>
    </location>
</feature>
<evidence type="ECO:0000256" key="1">
    <source>
        <dbReference type="SAM" id="MobiDB-lite"/>
    </source>
</evidence>
<reference evidence="2" key="1">
    <citation type="submission" date="2020-02" db="EMBL/GenBank/DDBJ databases">
        <authorList>
            <person name="Meier V. D."/>
        </authorList>
    </citation>
    <scope>NUCLEOTIDE SEQUENCE</scope>
    <source>
        <strain evidence="2">AVDCRST_MAG93</strain>
    </source>
</reference>
<protein>
    <submittedName>
        <fullName evidence="2">Uncharacterized protein</fullName>
    </submittedName>
</protein>
<accession>A0A6J4L357</accession>
<organism evidence="2">
    <name type="scientific">uncultured Chloroflexia bacterium</name>
    <dbReference type="NCBI Taxonomy" id="1672391"/>
    <lineage>
        <taxon>Bacteria</taxon>
        <taxon>Bacillati</taxon>
        <taxon>Chloroflexota</taxon>
        <taxon>Chloroflexia</taxon>
        <taxon>environmental samples</taxon>
    </lineage>
</organism>
<feature type="compositionally biased region" description="Basic residues" evidence="1">
    <location>
        <begin position="19"/>
        <end position="30"/>
    </location>
</feature>
<feature type="region of interest" description="Disordered" evidence="1">
    <location>
        <begin position="1"/>
        <end position="31"/>
    </location>
</feature>
<evidence type="ECO:0000313" key="2">
    <source>
        <dbReference type="EMBL" id="CAA9321278.1"/>
    </source>
</evidence>
<name>A0A6J4L357_9CHLR</name>
<proteinExistence type="predicted"/>
<dbReference type="EMBL" id="CADCTR010001941">
    <property type="protein sequence ID" value="CAA9321278.1"/>
    <property type="molecule type" value="Genomic_DNA"/>
</dbReference>
<feature type="region of interest" description="Disordered" evidence="1">
    <location>
        <begin position="46"/>
        <end position="83"/>
    </location>
</feature>
<gene>
    <name evidence="2" type="ORF">AVDCRST_MAG93-5756</name>
</gene>
<sequence>MNGTERKSKRQRNGESKLAQKKHRLHRKESKYKDWRLDGLEDPLLRREHRSRDPAELAAESAHQPVTLTNRHGVTPKRVSPHRRRLLEVIMKLTARPSSPGSMG</sequence>